<evidence type="ECO:0000259" key="5">
    <source>
        <dbReference type="PROSITE" id="PS50931"/>
    </source>
</evidence>
<sequence length="286" mass="31738">MLLEGIETLLVLSKEQTMSKTGSQLYISQSAVSKRISNLEKKLGKKLIEPHGRRIKLTSDAIALIENIGPTFSELRGKIFDQQELEDSTAITLDCSETLVAGYLSKVMKSYFDSDKHIKITTNHTPRIIEHVQSGRATVGFCGGYLPSHHGLMTFHLGNEPYFVVSSKPLHKLPSQLITNDLNNPANTYQCSILSSLNIDPVMEMDSYTAAAQLGLGGVAPALVPFSIVSALNIDRHYLYEFHELDPLIRPIHICLRANSYQSERVKRLIATIEGAVPKEVFQQST</sequence>
<gene>
    <name evidence="6" type="primary">hdfR_5</name>
    <name evidence="6" type="ORF">VMF7928_03475</name>
</gene>
<name>A0ABN8EA07_9VIBR</name>
<keyword evidence="4" id="KW-0804">Transcription</keyword>
<dbReference type="Proteomes" id="UP000838748">
    <property type="component" value="Unassembled WGS sequence"/>
</dbReference>
<keyword evidence="7" id="KW-1185">Reference proteome</keyword>
<evidence type="ECO:0000313" key="7">
    <source>
        <dbReference type="Proteomes" id="UP000838748"/>
    </source>
</evidence>
<dbReference type="SUPFAM" id="SSF46785">
    <property type="entry name" value="Winged helix' DNA-binding domain"/>
    <property type="match status" value="1"/>
</dbReference>
<dbReference type="InterPro" id="IPR005119">
    <property type="entry name" value="LysR_subst-bd"/>
</dbReference>
<comment type="similarity">
    <text evidence="1">Belongs to the LysR transcriptional regulatory family.</text>
</comment>
<evidence type="ECO:0000256" key="1">
    <source>
        <dbReference type="ARBA" id="ARBA00009437"/>
    </source>
</evidence>
<dbReference type="EMBL" id="CAKLDM010000002">
    <property type="protein sequence ID" value="CAH0541262.1"/>
    <property type="molecule type" value="Genomic_DNA"/>
</dbReference>
<evidence type="ECO:0000256" key="4">
    <source>
        <dbReference type="ARBA" id="ARBA00023163"/>
    </source>
</evidence>
<dbReference type="Gene3D" id="3.40.190.290">
    <property type="match status" value="1"/>
</dbReference>
<dbReference type="InterPro" id="IPR000847">
    <property type="entry name" value="LysR_HTH_N"/>
</dbReference>
<dbReference type="PROSITE" id="PS50931">
    <property type="entry name" value="HTH_LYSR"/>
    <property type="match status" value="1"/>
</dbReference>
<dbReference type="CDD" id="cd05466">
    <property type="entry name" value="PBP2_LTTR_substrate"/>
    <property type="match status" value="1"/>
</dbReference>
<dbReference type="InterPro" id="IPR036390">
    <property type="entry name" value="WH_DNA-bd_sf"/>
</dbReference>
<reference evidence="6" key="1">
    <citation type="submission" date="2021-11" db="EMBL/GenBank/DDBJ databases">
        <authorList>
            <person name="Rodrigo-Torres L."/>
            <person name="Arahal R. D."/>
            <person name="Lucena T."/>
        </authorList>
    </citation>
    <scope>NUCLEOTIDE SEQUENCE</scope>
    <source>
        <strain evidence="6">CECT 7928</strain>
    </source>
</reference>
<evidence type="ECO:0000256" key="2">
    <source>
        <dbReference type="ARBA" id="ARBA00023015"/>
    </source>
</evidence>
<accession>A0ABN8EA07</accession>
<keyword evidence="2" id="KW-0805">Transcription regulation</keyword>
<organism evidence="6 7">
    <name type="scientific">Vibrio marisflavi CECT 7928</name>
    <dbReference type="NCBI Taxonomy" id="634439"/>
    <lineage>
        <taxon>Bacteria</taxon>
        <taxon>Pseudomonadati</taxon>
        <taxon>Pseudomonadota</taxon>
        <taxon>Gammaproteobacteria</taxon>
        <taxon>Vibrionales</taxon>
        <taxon>Vibrionaceae</taxon>
        <taxon>Vibrio</taxon>
    </lineage>
</organism>
<dbReference type="Pfam" id="PF00126">
    <property type="entry name" value="HTH_1"/>
    <property type="match status" value="1"/>
</dbReference>
<dbReference type="SUPFAM" id="SSF53850">
    <property type="entry name" value="Periplasmic binding protein-like II"/>
    <property type="match status" value="1"/>
</dbReference>
<proteinExistence type="inferred from homology"/>
<protein>
    <submittedName>
        <fullName evidence="6">HTH-type transcriptional regulator HdfR</fullName>
    </submittedName>
</protein>
<dbReference type="PANTHER" id="PTHR30126:SF94">
    <property type="entry name" value="LYSR FAMILY TRANSCRIPTIONAL REGULATOR"/>
    <property type="match status" value="1"/>
</dbReference>
<comment type="caution">
    <text evidence="6">The sequence shown here is derived from an EMBL/GenBank/DDBJ whole genome shotgun (WGS) entry which is preliminary data.</text>
</comment>
<dbReference type="Pfam" id="PF03466">
    <property type="entry name" value="LysR_substrate"/>
    <property type="match status" value="1"/>
</dbReference>
<evidence type="ECO:0000313" key="6">
    <source>
        <dbReference type="EMBL" id="CAH0541262.1"/>
    </source>
</evidence>
<keyword evidence="3" id="KW-0238">DNA-binding</keyword>
<feature type="domain" description="HTH lysR-type" evidence="5">
    <location>
        <begin position="1"/>
        <end position="58"/>
    </location>
</feature>
<dbReference type="Gene3D" id="1.10.10.10">
    <property type="entry name" value="Winged helix-like DNA-binding domain superfamily/Winged helix DNA-binding domain"/>
    <property type="match status" value="1"/>
</dbReference>
<dbReference type="PANTHER" id="PTHR30126">
    <property type="entry name" value="HTH-TYPE TRANSCRIPTIONAL REGULATOR"/>
    <property type="match status" value="1"/>
</dbReference>
<dbReference type="RefSeq" id="WP_237362953.1">
    <property type="nucleotide sequence ID" value="NZ_CAKLDM010000002.1"/>
</dbReference>
<evidence type="ECO:0000256" key="3">
    <source>
        <dbReference type="ARBA" id="ARBA00023125"/>
    </source>
</evidence>
<dbReference type="InterPro" id="IPR036388">
    <property type="entry name" value="WH-like_DNA-bd_sf"/>
</dbReference>